<dbReference type="OrthoDB" id="8457239at2"/>
<sequence>MPTVAMIQHTLKEWSRVRQSLEATLQEALSQHDMQAYLARFEADVLSHPDLASAYFDFLRNLKNFISSPDRHSADALRDYQASDMLRFGSAYFFFTMRKTIRSHTRLNGRLQRSGKTQCSETIDYMQAGVLLDRAFGKTLAVRCTNWGAHFIRSKAIDGSFVYLWTRLGTNWGYIGDQRVRIDFLNECIDFEHLEYFYSVKHFVQELWWTFYVATSNYVTHLDIEQMRAVDAGRATQKFAFFSEGFWHIGHEIWNSFSAADFFVQNGVRFDIVLGYEHRCLHGDLERILSDVAAEFVLVDSVDALARYLAQSPEVVTFMTRHDFIGRNLSKQVLDNLRIDNHAMIDRVIADPAALSICFGIRCGNRECLNAFDLLESLIDTATRHLNGGLLRIVLDGTQRQKQTGTHAAIATDVEAQLLERMHRELGTRENVELIDTAHLTYPESVRLVNLCDIFVTPWGAGLAKTCWVGRLPGVIYGNRFILGRNGDYDLYSSGFWVEEPNRIEYLPADHITRDVERSPDGKINDFEIDPARFSAFVWSFIESAEIKRAWEQMSS</sequence>
<accession>A0A1Q9ACZ7</accession>
<dbReference type="AlphaFoldDB" id="A0A1Q9ACZ7"/>
<dbReference type="Proteomes" id="UP000186143">
    <property type="component" value="Unassembled WGS sequence"/>
</dbReference>
<dbReference type="RefSeq" id="WP_075637057.1">
    <property type="nucleotide sequence ID" value="NZ_MKIO01000042.1"/>
</dbReference>
<proteinExistence type="predicted"/>
<dbReference type="STRING" id="1672749.BJF92_07285"/>
<protein>
    <submittedName>
        <fullName evidence="1">Uncharacterized protein</fullName>
    </submittedName>
</protein>
<name>A0A1Q9ACZ7_9HYPH</name>
<gene>
    <name evidence="1" type="ORF">BJF92_07285</name>
</gene>
<reference evidence="1 2" key="1">
    <citation type="submission" date="2016-09" db="EMBL/GenBank/DDBJ databases">
        <title>Rhizobium sp. nov., a novel species isolated from the rice rhizosphere.</title>
        <authorList>
            <person name="Zhao J."/>
            <person name="Zhang X."/>
        </authorList>
    </citation>
    <scope>NUCLEOTIDE SEQUENCE [LARGE SCALE GENOMIC DNA]</scope>
    <source>
        <strain evidence="1 2">MH17</strain>
    </source>
</reference>
<evidence type="ECO:0000313" key="1">
    <source>
        <dbReference type="EMBL" id="OLP52782.1"/>
    </source>
</evidence>
<dbReference type="EMBL" id="MKIO01000042">
    <property type="protein sequence ID" value="OLP52782.1"/>
    <property type="molecule type" value="Genomic_DNA"/>
</dbReference>
<organism evidence="1 2">
    <name type="scientific">Xaviernesmea rhizosphaerae</name>
    <dbReference type="NCBI Taxonomy" id="1672749"/>
    <lineage>
        <taxon>Bacteria</taxon>
        <taxon>Pseudomonadati</taxon>
        <taxon>Pseudomonadota</taxon>
        <taxon>Alphaproteobacteria</taxon>
        <taxon>Hyphomicrobiales</taxon>
        <taxon>Rhizobiaceae</taxon>
        <taxon>Rhizobium/Agrobacterium group</taxon>
        <taxon>Xaviernesmea</taxon>
    </lineage>
</organism>
<evidence type="ECO:0000313" key="2">
    <source>
        <dbReference type="Proteomes" id="UP000186143"/>
    </source>
</evidence>
<comment type="caution">
    <text evidence="1">The sequence shown here is derived from an EMBL/GenBank/DDBJ whole genome shotgun (WGS) entry which is preliminary data.</text>
</comment>